<dbReference type="Proteomes" id="UP000300142">
    <property type="component" value="Unassembled WGS sequence"/>
</dbReference>
<dbReference type="CDD" id="cd06170">
    <property type="entry name" value="LuxR_C_like"/>
    <property type="match status" value="1"/>
</dbReference>
<protein>
    <submittedName>
        <fullName evidence="1">Uncharacterized protein</fullName>
    </submittedName>
</protein>
<dbReference type="GO" id="GO:0006355">
    <property type="term" value="P:regulation of DNA-templated transcription"/>
    <property type="evidence" value="ECO:0007669"/>
    <property type="project" value="InterPro"/>
</dbReference>
<comment type="caution">
    <text evidence="1">The sequence shown here is derived from an EMBL/GenBank/DDBJ whole genome shotgun (WGS) entry which is preliminary data.</text>
</comment>
<reference evidence="2" key="1">
    <citation type="submission" date="2019-02" db="EMBL/GenBank/DDBJ databases">
        <title>Draft genome sequence of Sphaerospermopsis reniformis NIES-1949.</title>
        <authorList>
            <person name="Yamaguchi H."/>
            <person name="Suzuki S."/>
            <person name="Kawachi M."/>
        </authorList>
    </citation>
    <scope>NUCLEOTIDE SEQUENCE [LARGE SCALE GENOMIC DNA]</scope>
    <source>
        <strain evidence="2">NIES-1949</strain>
    </source>
</reference>
<dbReference type="AlphaFoldDB" id="A0A480A3W7"/>
<dbReference type="InterPro" id="IPR000792">
    <property type="entry name" value="Tscrpt_reg_LuxR_C"/>
</dbReference>
<keyword evidence="2" id="KW-1185">Reference proteome</keyword>
<sequence length="326" mass="37857">MNKQQFQAIIEKFNKAPAEAEVLKLLLNGLTNADIAKLRKRREGTVRKQISNIYKDFGIKSEFPGDQAQRDKLIALFCQYKPEWVSNNFSISIDEKKNHLENISNNDAIPLFPEVEKDLISLAISTLNKIGFTEIFQMKIKSNVVGYKPKINLTTDKRYQIFIEDSSDSGLIISINKKILESHLLNLKYWIDIGDGNWNQEIVGRLLVIPGKENLFLSSLQPKYWNILEVEGKTVGDVYLNDKENPEYYDHTTQETTKKCVEGFNEYDLSNTESYIVINENQEFSFKYTWQMFIKSREVLQDFIVYFGDKLMKIQSGETSDDEIHF</sequence>
<evidence type="ECO:0000313" key="2">
    <source>
        <dbReference type="Proteomes" id="UP000300142"/>
    </source>
</evidence>
<dbReference type="Gene3D" id="1.10.10.10">
    <property type="entry name" value="Winged helix-like DNA-binding domain superfamily/Winged helix DNA-binding domain"/>
    <property type="match status" value="1"/>
</dbReference>
<dbReference type="InterPro" id="IPR016032">
    <property type="entry name" value="Sig_transdc_resp-reg_C-effctor"/>
</dbReference>
<accession>A0A480A3W7</accession>
<name>A0A480A3W7_9CYAN</name>
<dbReference type="GO" id="GO:0003677">
    <property type="term" value="F:DNA binding"/>
    <property type="evidence" value="ECO:0007669"/>
    <property type="project" value="InterPro"/>
</dbReference>
<dbReference type="SUPFAM" id="SSF46894">
    <property type="entry name" value="C-terminal effector domain of the bipartite response regulators"/>
    <property type="match status" value="1"/>
</dbReference>
<gene>
    <name evidence="1" type="ORF">SR1949_30740</name>
</gene>
<proteinExistence type="predicted"/>
<dbReference type="RefSeq" id="WP_137667986.1">
    <property type="nucleotide sequence ID" value="NZ_BJCE01000107.1"/>
</dbReference>
<dbReference type="InterPro" id="IPR036388">
    <property type="entry name" value="WH-like_DNA-bd_sf"/>
</dbReference>
<evidence type="ECO:0000313" key="1">
    <source>
        <dbReference type="EMBL" id="GCL37961.1"/>
    </source>
</evidence>
<organism evidence="1 2">
    <name type="scientific">Sphaerospermopsis reniformis</name>
    <dbReference type="NCBI Taxonomy" id="531300"/>
    <lineage>
        <taxon>Bacteria</taxon>
        <taxon>Bacillati</taxon>
        <taxon>Cyanobacteriota</taxon>
        <taxon>Cyanophyceae</taxon>
        <taxon>Nostocales</taxon>
        <taxon>Aphanizomenonaceae</taxon>
        <taxon>Sphaerospermopsis</taxon>
    </lineage>
</organism>
<dbReference type="EMBL" id="BJCE01000107">
    <property type="protein sequence ID" value="GCL37961.1"/>
    <property type="molecule type" value="Genomic_DNA"/>
</dbReference>